<dbReference type="NCBIfam" id="TIGR01128">
    <property type="entry name" value="holA"/>
    <property type="match status" value="1"/>
</dbReference>
<evidence type="ECO:0000256" key="1">
    <source>
        <dbReference type="ARBA" id="ARBA00012417"/>
    </source>
</evidence>
<gene>
    <name evidence="11" type="ORF">CBF27_02300</name>
</gene>
<evidence type="ECO:0000313" key="11">
    <source>
        <dbReference type="EMBL" id="RSU13753.1"/>
    </source>
</evidence>
<dbReference type="Gene3D" id="1.20.272.10">
    <property type="match status" value="1"/>
</dbReference>
<comment type="similarity">
    <text evidence="7">Belongs to the DNA polymerase HolA subunit family.</text>
</comment>
<dbReference type="SUPFAM" id="SSF52540">
    <property type="entry name" value="P-loop containing nucleoside triphosphate hydrolases"/>
    <property type="match status" value="1"/>
</dbReference>
<evidence type="ECO:0000259" key="9">
    <source>
        <dbReference type="Pfam" id="PF06144"/>
    </source>
</evidence>
<dbReference type="InterPro" id="IPR027417">
    <property type="entry name" value="P-loop_NTPase"/>
</dbReference>
<feature type="domain" description="DNA polymerase III delta subunit-like C-terminal" evidence="10">
    <location>
        <begin position="217"/>
        <end position="336"/>
    </location>
</feature>
<evidence type="ECO:0000313" key="12">
    <source>
        <dbReference type="Proteomes" id="UP000286773"/>
    </source>
</evidence>
<keyword evidence="3" id="KW-0808">Transferase</keyword>
<dbReference type="EC" id="2.7.7.7" evidence="1"/>
<protein>
    <recommendedName>
        <fullName evidence="2">DNA polymerase III subunit delta</fullName>
        <ecNumber evidence="1">2.7.7.7</ecNumber>
    </recommendedName>
</protein>
<name>A0A430B079_9ENTE</name>
<dbReference type="GO" id="GO:0006261">
    <property type="term" value="P:DNA-templated DNA replication"/>
    <property type="evidence" value="ECO:0007669"/>
    <property type="project" value="TreeGrafter"/>
</dbReference>
<dbReference type="Proteomes" id="UP000286773">
    <property type="component" value="Unassembled WGS sequence"/>
</dbReference>
<evidence type="ECO:0000256" key="4">
    <source>
        <dbReference type="ARBA" id="ARBA00022695"/>
    </source>
</evidence>
<dbReference type="Gene3D" id="1.10.8.60">
    <property type="match status" value="1"/>
</dbReference>
<dbReference type="Pfam" id="PF06144">
    <property type="entry name" value="DNA_pol3_delta"/>
    <property type="match status" value="1"/>
</dbReference>
<evidence type="ECO:0000256" key="3">
    <source>
        <dbReference type="ARBA" id="ARBA00022679"/>
    </source>
</evidence>
<evidence type="ECO:0000256" key="2">
    <source>
        <dbReference type="ARBA" id="ARBA00017703"/>
    </source>
</evidence>
<dbReference type="GO" id="GO:0009360">
    <property type="term" value="C:DNA polymerase III complex"/>
    <property type="evidence" value="ECO:0007669"/>
    <property type="project" value="InterPro"/>
</dbReference>
<dbReference type="RefSeq" id="WP_126812011.1">
    <property type="nucleotide sequence ID" value="NZ_NGKC01000002.1"/>
</dbReference>
<comment type="catalytic activity">
    <reaction evidence="8">
        <text>DNA(n) + a 2'-deoxyribonucleoside 5'-triphosphate = DNA(n+1) + diphosphate</text>
        <dbReference type="Rhea" id="RHEA:22508"/>
        <dbReference type="Rhea" id="RHEA-COMP:17339"/>
        <dbReference type="Rhea" id="RHEA-COMP:17340"/>
        <dbReference type="ChEBI" id="CHEBI:33019"/>
        <dbReference type="ChEBI" id="CHEBI:61560"/>
        <dbReference type="ChEBI" id="CHEBI:173112"/>
        <dbReference type="EC" id="2.7.7.7"/>
    </reaction>
</comment>
<dbReference type="InterPro" id="IPR010372">
    <property type="entry name" value="DNA_pol3_delta_N"/>
</dbReference>
<comment type="caution">
    <text evidence="11">The sequence shown here is derived from an EMBL/GenBank/DDBJ whole genome shotgun (WGS) entry which is preliminary data.</text>
</comment>
<dbReference type="InterPro" id="IPR005790">
    <property type="entry name" value="DNA_polIII_delta"/>
</dbReference>
<dbReference type="OrthoDB" id="9775929at2"/>
<dbReference type="AlphaFoldDB" id="A0A430B079"/>
<reference evidence="11 12" key="1">
    <citation type="submission" date="2017-05" db="EMBL/GenBank/DDBJ databases">
        <title>Vagococcus spp. assemblies.</title>
        <authorList>
            <person name="Gulvik C.A."/>
        </authorList>
    </citation>
    <scope>NUCLEOTIDE SEQUENCE [LARGE SCALE GENOMIC DNA]</scope>
    <source>
        <strain evidence="11 12">LMG 24798</strain>
    </source>
</reference>
<keyword evidence="12" id="KW-1185">Reference proteome</keyword>
<keyword evidence="5" id="KW-0235">DNA replication</keyword>
<accession>A0A430B079</accession>
<evidence type="ECO:0000256" key="5">
    <source>
        <dbReference type="ARBA" id="ARBA00022705"/>
    </source>
</evidence>
<feature type="domain" description="DNA polymerase III delta N-terminal" evidence="9">
    <location>
        <begin position="19"/>
        <end position="144"/>
    </location>
</feature>
<sequence length="340" mass="39191">MSLQNELAKIREGQTASVYVLLGTEQFLIDTFKETLVAQQLNEDDREFNVISFDMTEVPVSEAVLEAETLPFFGESKVVFMENPSFLTGEKAKPEPVHNLDALLEYIQQPSPETTLVITAPYEKLDERKKLVKQLKKQAVLVDVNMKKEKDIRQYVRQYIENQGFSITPEAFEQFVYLSDMDLSRMMNELAKLFLYVGQNGKITKDVVDGLIPKTLEHNVFDLVSNVMKQDKEAAMRLYQDLLLLGEEPIKLNAILISQFRLLTQVKTLMSMSYNQSHIVDVLKIHPYRVKLAMQQVRGLDLALLGSIYDELVENDYRIKTGQMDKQLVFELFLLKDHQL</sequence>
<evidence type="ECO:0000259" key="10">
    <source>
        <dbReference type="Pfam" id="PF21694"/>
    </source>
</evidence>
<dbReference type="Gene3D" id="3.40.50.300">
    <property type="entry name" value="P-loop containing nucleotide triphosphate hydrolases"/>
    <property type="match status" value="1"/>
</dbReference>
<organism evidence="11 12">
    <name type="scientific">Vagococcus acidifermentans</name>
    <dbReference type="NCBI Taxonomy" id="564710"/>
    <lineage>
        <taxon>Bacteria</taxon>
        <taxon>Bacillati</taxon>
        <taxon>Bacillota</taxon>
        <taxon>Bacilli</taxon>
        <taxon>Lactobacillales</taxon>
        <taxon>Enterococcaceae</taxon>
        <taxon>Vagococcus</taxon>
    </lineage>
</organism>
<dbReference type="EMBL" id="NGKC01000002">
    <property type="protein sequence ID" value="RSU13753.1"/>
    <property type="molecule type" value="Genomic_DNA"/>
</dbReference>
<keyword evidence="6" id="KW-0239">DNA-directed DNA polymerase</keyword>
<keyword evidence="4" id="KW-0548">Nucleotidyltransferase</keyword>
<dbReference type="SUPFAM" id="SSF48019">
    <property type="entry name" value="post-AAA+ oligomerization domain-like"/>
    <property type="match status" value="1"/>
</dbReference>
<dbReference type="GO" id="GO:0003677">
    <property type="term" value="F:DNA binding"/>
    <property type="evidence" value="ECO:0007669"/>
    <property type="project" value="InterPro"/>
</dbReference>
<evidence type="ECO:0000256" key="8">
    <source>
        <dbReference type="ARBA" id="ARBA00049244"/>
    </source>
</evidence>
<evidence type="ECO:0000256" key="7">
    <source>
        <dbReference type="ARBA" id="ARBA00034754"/>
    </source>
</evidence>
<dbReference type="PANTHER" id="PTHR34388:SF1">
    <property type="entry name" value="DNA POLYMERASE III SUBUNIT DELTA"/>
    <property type="match status" value="1"/>
</dbReference>
<dbReference type="InterPro" id="IPR008921">
    <property type="entry name" value="DNA_pol3_clamp-load_cplx_C"/>
</dbReference>
<dbReference type="GO" id="GO:0003887">
    <property type="term" value="F:DNA-directed DNA polymerase activity"/>
    <property type="evidence" value="ECO:0007669"/>
    <property type="project" value="UniProtKB-KW"/>
</dbReference>
<evidence type="ECO:0000256" key="6">
    <source>
        <dbReference type="ARBA" id="ARBA00022932"/>
    </source>
</evidence>
<proteinExistence type="inferred from homology"/>
<dbReference type="Pfam" id="PF21694">
    <property type="entry name" value="DNA_pol3_delta_C"/>
    <property type="match status" value="1"/>
</dbReference>
<dbReference type="InterPro" id="IPR048466">
    <property type="entry name" value="DNA_pol3_delta-like_C"/>
</dbReference>
<dbReference type="PANTHER" id="PTHR34388">
    <property type="entry name" value="DNA POLYMERASE III SUBUNIT DELTA"/>
    <property type="match status" value="1"/>
</dbReference>